<feature type="region of interest" description="Disordered" evidence="2">
    <location>
        <begin position="345"/>
        <end position="372"/>
    </location>
</feature>
<dbReference type="Proteomes" id="UP000298327">
    <property type="component" value="Unassembled WGS sequence"/>
</dbReference>
<gene>
    <name evidence="4" type="ORF">EVG20_g3743</name>
</gene>
<feature type="compositionally biased region" description="Low complexity" evidence="2">
    <location>
        <begin position="239"/>
        <end position="250"/>
    </location>
</feature>
<feature type="compositionally biased region" description="Basic and acidic residues" evidence="2">
    <location>
        <begin position="229"/>
        <end position="238"/>
    </location>
</feature>
<feature type="compositionally biased region" description="Polar residues" evidence="2">
    <location>
        <begin position="1"/>
        <end position="12"/>
    </location>
</feature>
<dbReference type="GO" id="GO:0003723">
    <property type="term" value="F:RNA binding"/>
    <property type="evidence" value="ECO:0007669"/>
    <property type="project" value="UniProtKB-UniRule"/>
</dbReference>
<evidence type="ECO:0000259" key="3">
    <source>
        <dbReference type="PROSITE" id="PS50102"/>
    </source>
</evidence>
<dbReference type="InterPro" id="IPR012677">
    <property type="entry name" value="Nucleotide-bd_a/b_plait_sf"/>
</dbReference>
<dbReference type="SMART" id="SM00360">
    <property type="entry name" value="RRM"/>
    <property type="match status" value="1"/>
</dbReference>
<feature type="region of interest" description="Disordered" evidence="2">
    <location>
        <begin position="262"/>
        <end position="293"/>
    </location>
</feature>
<protein>
    <recommendedName>
        <fullName evidence="3">RRM domain-containing protein</fullName>
    </recommendedName>
</protein>
<dbReference type="STRING" id="205917.A0A4Y9Z1T2"/>
<dbReference type="InterPro" id="IPR035979">
    <property type="entry name" value="RBD_domain_sf"/>
</dbReference>
<organism evidence="4 5">
    <name type="scientific">Dentipellis fragilis</name>
    <dbReference type="NCBI Taxonomy" id="205917"/>
    <lineage>
        <taxon>Eukaryota</taxon>
        <taxon>Fungi</taxon>
        <taxon>Dikarya</taxon>
        <taxon>Basidiomycota</taxon>
        <taxon>Agaricomycotina</taxon>
        <taxon>Agaricomycetes</taxon>
        <taxon>Russulales</taxon>
        <taxon>Hericiaceae</taxon>
        <taxon>Dentipellis</taxon>
    </lineage>
</organism>
<dbReference type="PROSITE" id="PS50102">
    <property type="entry name" value="RRM"/>
    <property type="match status" value="1"/>
</dbReference>
<feature type="region of interest" description="Disordered" evidence="2">
    <location>
        <begin position="229"/>
        <end position="250"/>
    </location>
</feature>
<sequence length="372" mass="38926">MVEGTPSTSSHLSYPATTSVPPVASTSTSTPASQSRQVLKDRLYVGNLHPSVDEYTLIQLFSKFGKLSHLDYLFHKSGPLKGKPRGYAFVEFAEAVVSPSAPPATSAHAHPGSFLCACVQPRVTTPSHVAICALLVTDAMHRPGGSARLARSVVDSRALSVAHNKLLRGRRLVVTHAHQAPLDAAGSTSTYRRSVNEAGRPTALSLLKSGMKTRTKDKIAIMEAKLRQIEQDKARESRSSSPTRPSCPGSLYVQAISTAAHATPLARPSTNSPRVPDASKDRGRGRSKLPLAPKRLAVSQAQSLDDAMALGFGKSSGAARKPAGAGSALKGVKIGKKKAAVNPAEVEKTGDGGAAAKSLVGLGDGYGSDMDE</sequence>
<accession>A0A4Y9Z1T2</accession>
<dbReference type="SUPFAM" id="SSF54928">
    <property type="entry name" value="RNA-binding domain, RBD"/>
    <property type="match status" value="1"/>
</dbReference>
<dbReference type="OrthoDB" id="6730379at2759"/>
<proteinExistence type="predicted"/>
<dbReference type="Pfam" id="PF00076">
    <property type="entry name" value="RRM_1"/>
    <property type="match status" value="1"/>
</dbReference>
<dbReference type="EMBL" id="SEOQ01000176">
    <property type="protein sequence ID" value="TFY67947.1"/>
    <property type="molecule type" value="Genomic_DNA"/>
</dbReference>
<dbReference type="InterPro" id="IPR000504">
    <property type="entry name" value="RRM_dom"/>
</dbReference>
<evidence type="ECO:0000313" key="4">
    <source>
        <dbReference type="EMBL" id="TFY67947.1"/>
    </source>
</evidence>
<comment type="caution">
    <text evidence="4">The sequence shown here is derived from an EMBL/GenBank/DDBJ whole genome shotgun (WGS) entry which is preliminary data.</text>
</comment>
<feature type="region of interest" description="Disordered" evidence="2">
    <location>
        <begin position="1"/>
        <end position="36"/>
    </location>
</feature>
<keyword evidence="5" id="KW-1185">Reference proteome</keyword>
<name>A0A4Y9Z1T2_9AGAM</name>
<dbReference type="AlphaFoldDB" id="A0A4Y9Z1T2"/>
<keyword evidence="1" id="KW-0694">RNA-binding</keyword>
<dbReference type="Gene3D" id="3.30.70.330">
    <property type="match status" value="1"/>
</dbReference>
<reference evidence="4 5" key="1">
    <citation type="submission" date="2019-02" db="EMBL/GenBank/DDBJ databases">
        <title>Genome sequencing of the rare red list fungi Dentipellis fragilis.</title>
        <authorList>
            <person name="Buettner E."/>
            <person name="Kellner H."/>
        </authorList>
    </citation>
    <scope>NUCLEOTIDE SEQUENCE [LARGE SCALE GENOMIC DNA]</scope>
    <source>
        <strain evidence="4 5">DSM 105465</strain>
    </source>
</reference>
<feature type="compositionally biased region" description="Low complexity" evidence="2">
    <location>
        <begin position="15"/>
        <end position="33"/>
    </location>
</feature>
<feature type="domain" description="RRM" evidence="3">
    <location>
        <begin position="41"/>
        <end position="94"/>
    </location>
</feature>
<evidence type="ECO:0000256" key="2">
    <source>
        <dbReference type="SAM" id="MobiDB-lite"/>
    </source>
</evidence>
<evidence type="ECO:0000313" key="5">
    <source>
        <dbReference type="Proteomes" id="UP000298327"/>
    </source>
</evidence>
<evidence type="ECO:0000256" key="1">
    <source>
        <dbReference type="PROSITE-ProRule" id="PRU00176"/>
    </source>
</evidence>